<name>A0A3P7N4S8_CYLGO</name>
<dbReference type="InterPro" id="IPR037069">
    <property type="entry name" value="AcylCoA_DH/ox_N_sf"/>
</dbReference>
<dbReference type="OrthoDB" id="434771at2759"/>
<dbReference type="GO" id="GO:0050660">
    <property type="term" value="F:flavin adenine dinucleotide binding"/>
    <property type="evidence" value="ECO:0007669"/>
    <property type="project" value="InterPro"/>
</dbReference>
<dbReference type="EMBL" id="UYRV01131642">
    <property type="protein sequence ID" value="VDN37385.1"/>
    <property type="molecule type" value="Genomic_DNA"/>
</dbReference>
<accession>A0A3P7N4S8</accession>
<protein>
    <submittedName>
        <fullName evidence="1">Uncharacterized protein</fullName>
    </submittedName>
</protein>
<evidence type="ECO:0000313" key="2">
    <source>
        <dbReference type="Proteomes" id="UP000271889"/>
    </source>
</evidence>
<dbReference type="GO" id="GO:0016627">
    <property type="term" value="F:oxidoreductase activity, acting on the CH-CH group of donors"/>
    <property type="evidence" value="ECO:0007669"/>
    <property type="project" value="InterPro"/>
</dbReference>
<evidence type="ECO:0000313" key="1">
    <source>
        <dbReference type="EMBL" id="VDN37385.1"/>
    </source>
</evidence>
<proteinExistence type="predicted"/>
<organism evidence="1 2">
    <name type="scientific">Cylicostephanus goldi</name>
    <name type="common">Nematode worm</name>
    <dbReference type="NCBI Taxonomy" id="71465"/>
    <lineage>
        <taxon>Eukaryota</taxon>
        <taxon>Metazoa</taxon>
        <taxon>Ecdysozoa</taxon>
        <taxon>Nematoda</taxon>
        <taxon>Chromadorea</taxon>
        <taxon>Rhabditida</taxon>
        <taxon>Rhabditina</taxon>
        <taxon>Rhabditomorpha</taxon>
        <taxon>Strongyloidea</taxon>
        <taxon>Strongylidae</taxon>
        <taxon>Cylicostephanus</taxon>
    </lineage>
</organism>
<dbReference type="AlphaFoldDB" id="A0A3P7N4S8"/>
<dbReference type="Gene3D" id="1.10.540.10">
    <property type="entry name" value="Acyl-CoA dehydrogenase/oxidase, N-terminal domain"/>
    <property type="match status" value="1"/>
</dbReference>
<keyword evidence="2" id="KW-1185">Reference proteome</keyword>
<feature type="non-terminal residue" evidence="1">
    <location>
        <position position="129"/>
    </location>
</feature>
<dbReference type="Proteomes" id="UP000271889">
    <property type="component" value="Unassembled WGS sequence"/>
</dbReference>
<gene>
    <name evidence="1" type="ORF">CGOC_LOCUS13464</name>
</gene>
<sequence length="129" mass="15003">MGHLTERDLQDLSIPTINEALAKYAELRGVQPIDPSKWAFYVAFVFYRFANLLPMTPQALSKKAQKLYTIVKDIVHTDILPIEQELLRYQLGPDRWIPHPKLEEIKKKAKSLGAWNLFISEHIDPDRSY</sequence>
<reference evidence="1 2" key="1">
    <citation type="submission" date="2018-11" db="EMBL/GenBank/DDBJ databases">
        <authorList>
            <consortium name="Pathogen Informatics"/>
        </authorList>
    </citation>
    <scope>NUCLEOTIDE SEQUENCE [LARGE SCALE GENOMIC DNA]</scope>
</reference>